<dbReference type="InterPro" id="IPR003251">
    <property type="entry name" value="Rr_diiron-bd_dom"/>
</dbReference>
<evidence type="ECO:0000256" key="1">
    <source>
        <dbReference type="ARBA" id="ARBA00022434"/>
    </source>
</evidence>
<accession>A0ABW8TCV7</accession>
<evidence type="ECO:0000256" key="2">
    <source>
        <dbReference type="ARBA" id="ARBA00023004"/>
    </source>
</evidence>
<dbReference type="PANTHER" id="PTHR30295:SF0">
    <property type="entry name" value="BACTERIOFERRITIN"/>
    <property type="match status" value="1"/>
</dbReference>
<proteinExistence type="predicted"/>
<gene>
    <name evidence="4" type="ORF">ACJDT4_06390</name>
</gene>
<keyword evidence="2" id="KW-0408">Iron</keyword>
<reference evidence="4 5" key="1">
    <citation type="submission" date="2024-11" db="EMBL/GenBank/DDBJ databases">
        <authorList>
            <person name="Heng Y.C."/>
            <person name="Lim A.C.H."/>
            <person name="Lee J.K.Y."/>
            <person name="Kittelmann S."/>
        </authorList>
    </citation>
    <scope>NUCLEOTIDE SEQUENCE [LARGE SCALE GENOMIC DNA]</scope>
    <source>
        <strain evidence="4 5">WILCCON 0114</strain>
    </source>
</reference>
<dbReference type="InterPro" id="IPR009078">
    <property type="entry name" value="Ferritin-like_SF"/>
</dbReference>
<dbReference type="CDD" id="cd07908">
    <property type="entry name" value="Mn_catalase_like"/>
    <property type="match status" value="1"/>
</dbReference>
<evidence type="ECO:0000313" key="4">
    <source>
        <dbReference type="EMBL" id="MFL0250046.1"/>
    </source>
</evidence>
<keyword evidence="5" id="KW-1185">Reference proteome</keyword>
<dbReference type="Pfam" id="PF02915">
    <property type="entry name" value="Rubrerythrin"/>
    <property type="match status" value="1"/>
</dbReference>
<dbReference type="SUPFAM" id="SSF47240">
    <property type="entry name" value="Ferritin-like"/>
    <property type="match status" value="1"/>
</dbReference>
<dbReference type="Gene3D" id="1.20.1260.10">
    <property type="match status" value="1"/>
</dbReference>
<dbReference type="EMBL" id="JBJIAA010000004">
    <property type="protein sequence ID" value="MFL0250046.1"/>
    <property type="molecule type" value="Genomic_DNA"/>
</dbReference>
<name>A0ABW8TCV7_9CLOT</name>
<dbReference type="Proteomes" id="UP001623592">
    <property type="component" value="Unassembled WGS sequence"/>
</dbReference>
<keyword evidence="1" id="KW-0409">Iron storage</keyword>
<dbReference type="PANTHER" id="PTHR30295">
    <property type="entry name" value="BACTERIOFERRITIN"/>
    <property type="match status" value="1"/>
</dbReference>
<protein>
    <submittedName>
        <fullName evidence="4">Ferritin family protein</fullName>
    </submittedName>
</protein>
<dbReference type="InterPro" id="IPR012347">
    <property type="entry name" value="Ferritin-like"/>
</dbReference>
<comment type="caution">
    <text evidence="4">The sequence shown here is derived from an EMBL/GenBank/DDBJ whole genome shotgun (WGS) entry which is preliminary data.</text>
</comment>
<evidence type="ECO:0000313" key="5">
    <source>
        <dbReference type="Proteomes" id="UP001623592"/>
    </source>
</evidence>
<feature type="domain" description="Rubrerythrin diiron-binding" evidence="3">
    <location>
        <begin position="48"/>
        <end position="180"/>
    </location>
</feature>
<evidence type="ECO:0000259" key="3">
    <source>
        <dbReference type="Pfam" id="PF02915"/>
    </source>
</evidence>
<organism evidence="4 5">
    <name type="scientific">Clostridium neuense</name>
    <dbReference type="NCBI Taxonomy" id="1728934"/>
    <lineage>
        <taxon>Bacteria</taxon>
        <taxon>Bacillati</taxon>
        <taxon>Bacillota</taxon>
        <taxon>Clostridia</taxon>
        <taxon>Eubacteriales</taxon>
        <taxon>Clostridiaceae</taxon>
        <taxon>Clostridium</taxon>
    </lineage>
</organism>
<dbReference type="RefSeq" id="WP_406786711.1">
    <property type="nucleotide sequence ID" value="NZ_JBJIAA010000004.1"/>
</dbReference>
<sequence>MGNSKNSKLSMDNFMNSLSCQSDIPFPEIKVEKPNIAYANLLHEPYASSITSELQAITQYIYHHETIENERVSKTLMCIAIVEMRHLDTLSSLINKLGGNPVFCDSMGNWFMAGKLAYFYNDALDKDNNLLCKKIESDISGEKEAIRGYKNLLLQIDDKYIKKVLEKIISDEEVHIHILNGILKDYCNTCK</sequence>